<dbReference type="SUPFAM" id="SSF50978">
    <property type="entry name" value="WD40 repeat-like"/>
    <property type="match status" value="1"/>
</dbReference>
<evidence type="ECO:0000313" key="2">
    <source>
        <dbReference type="EMBL" id="BCS83542.1"/>
    </source>
</evidence>
<accession>A0ABM7NTP4</accession>
<keyword evidence="1" id="KW-0833">Ubl conjugation pathway</keyword>
<name>A0ABM7NTP4_9VIRU</name>
<protein>
    <submittedName>
        <fullName evidence="2">BTB/POZ domain and WD-repeat protein</fullName>
    </submittedName>
</protein>
<dbReference type="InterPro" id="IPR051983">
    <property type="entry name" value="WSB_SOCS-box_domain"/>
</dbReference>
<sequence>MENLITIRLVDDNCCVIIDVDRFILCENIPYFRLMLKENFIESTKNEITINVIDSKISKDIITNTNTNFIHYEIWEYILIKFKCLDYFGININLKLLLEIEVPNHGFELLLEVIDIVGLTSDTINLIIENLPENYDLRNFSNEFIEIICDLNSKYYILSIVGGVNLKLWNFSTGKLLSNFSTNFSIKTACLLNNNNIAICYNNSINIEIRNYRNNQFIINLCDDSTNIRDHIVKLCYVPTKYNLITGNNKGVINIWNTKTFTLIKTIRKHKTAIKNLIVSPDNKYIVSTCDRFIKIWNTHTYKIKIGVCSNVDKLFFSTCEIYLITFGDYIKIWDFYSGKLLSVICWYSENTRVFSEMVNFNTLNNLRIEVVPRFRGKRLGIYSRDSEFFDIKLNKTIKFLLKSINSRKINCHISNIYNYIYVTPDNNFIVHNKNSYINIYNNSQYTMNKLENQLQYSINTDDDNVDDIFFVDNLKYHDLENRIKSILN</sequence>
<dbReference type="GeneID" id="80558747"/>
<dbReference type="RefSeq" id="YP_010842150.1">
    <property type="nucleotide sequence ID" value="NC_079139.1"/>
</dbReference>
<dbReference type="PANTHER" id="PTHR15622:SF2">
    <property type="entry name" value="U4_U6 SMALL NUCLEAR RIBONUCLEOPROTEIN PRP4"/>
    <property type="match status" value="1"/>
</dbReference>
<dbReference type="SMART" id="SM00320">
    <property type="entry name" value="WD40"/>
    <property type="match status" value="2"/>
</dbReference>
<evidence type="ECO:0000256" key="1">
    <source>
        <dbReference type="ARBA" id="ARBA00022786"/>
    </source>
</evidence>
<organism evidence="2 3">
    <name type="scientific">Cotonvirus japonicus</name>
    <dbReference type="NCBI Taxonomy" id="2811091"/>
    <lineage>
        <taxon>Viruses</taxon>
        <taxon>Varidnaviria</taxon>
        <taxon>Bamfordvirae</taxon>
        <taxon>Nucleocytoviricota</taxon>
        <taxon>Megaviricetes</taxon>
        <taxon>Imitervirales</taxon>
        <taxon>Mimiviridae</taxon>
        <taxon>Megamimivirinae</taxon>
        <taxon>Cotonvirus</taxon>
        <taxon>Cotonvirus japonicum</taxon>
    </lineage>
</organism>
<dbReference type="InterPro" id="IPR036322">
    <property type="entry name" value="WD40_repeat_dom_sf"/>
</dbReference>
<dbReference type="InterPro" id="IPR015943">
    <property type="entry name" value="WD40/YVTN_repeat-like_dom_sf"/>
</dbReference>
<dbReference type="EMBL" id="AP024483">
    <property type="protein sequence ID" value="BCS83542.1"/>
    <property type="molecule type" value="Genomic_DNA"/>
</dbReference>
<reference evidence="2 3" key="1">
    <citation type="submission" date="2021-02" db="EMBL/GenBank/DDBJ databases">
        <title>Cotonvirus japonicus, which uses Golgi apparatus of host cells for its virion factory, phylogenetically links tailed tupanvirus and icosahedral mimivirus.</title>
        <authorList>
            <person name="Takahashi H."/>
            <person name="Fukaya S."/>
            <person name="Song C."/>
            <person name="Murata K."/>
            <person name="Takemura M."/>
        </authorList>
    </citation>
    <scope>NUCLEOTIDE SEQUENCE [LARGE SCALE GENOMIC DNA]</scope>
</reference>
<dbReference type="Gene3D" id="3.30.710.10">
    <property type="entry name" value="Potassium Channel Kv1.1, Chain A"/>
    <property type="match status" value="1"/>
</dbReference>
<dbReference type="Pfam" id="PF00400">
    <property type="entry name" value="WD40"/>
    <property type="match status" value="1"/>
</dbReference>
<keyword evidence="3" id="KW-1185">Reference proteome</keyword>
<dbReference type="InterPro" id="IPR001680">
    <property type="entry name" value="WD40_rpt"/>
</dbReference>
<evidence type="ECO:0000313" key="3">
    <source>
        <dbReference type="Proteomes" id="UP001321479"/>
    </source>
</evidence>
<dbReference type="InterPro" id="IPR011333">
    <property type="entry name" value="SKP1/BTB/POZ_sf"/>
</dbReference>
<dbReference type="Proteomes" id="UP001321479">
    <property type="component" value="Segment"/>
</dbReference>
<dbReference type="PANTHER" id="PTHR15622">
    <property type="entry name" value="WD40 REPEAT PROTEIN"/>
    <property type="match status" value="1"/>
</dbReference>
<dbReference type="Gene3D" id="2.130.10.10">
    <property type="entry name" value="YVTN repeat-like/Quinoprotein amine dehydrogenase"/>
    <property type="match status" value="1"/>
</dbReference>
<proteinExistence type="predicted"/>
<dbReference type="CDD" id="cd18186">
    <property type="entry name" value="BTB_POZ_ZBTB_KLHL-like"/>
    <property type="match status" value="1"/>
</dbReference>